<evidence type="ECO:0008006" key="3">
    <source>
        <dbReference type="Google" id="ProtNLM"/>
    </source>
</evidence>
<keyword evidence="2" id="KW-1185">Reference proteome</keyword>
<evidence type="ECO:0000313" key="1">
    <source>
        <dbReference type="EMBL" id="MBB5890754.1"/>
    </source>
</evidence>
<evidence type="ECO:0000313" key="2">
    <source>
        <dbReference type="Proteomes" id="UP000585638"/>
    </source>
</evidence>
<proteinExistence type="predicted"/>
<gene>
    <name evidence="1" type="ORF">BJ998_001950</name>
</gene>
<dbReference type="AlphaFoldDB" id="A0A7W9NFQ0"/>
<protein>
    <recommendedName>
        <fullName evidence="3">Immunity protein 50 of polymorphic toxin system</fullName>
    </recommendedName>
</protein>
<dbReference type="EMBL" id="JACHIR010000001">
    <property type="protein sequence ID" value="MBB5890754.1"/>
    <property type="molecule type" value="Genomic_DNA"/>
</dbReference>
<sequence length="118" mass="13280">MSELWSSDRSFHPMQFTVSHSRLVLRGFGDSTEDYIDVEFIGVDRMELSRIMSGGIVLRTVETHEGYRPRESPRALLQVEIEWPGGVGFVAAQLVRVIRHSAGGVDPELVLVEPERAE</sequence>
<name>A0A7W9NFQ0_9PSEU</name>
<reference evidence="1 2" key="1">
    <citation type="submission" date="2020-08" db="EMBL/GenBank/DDBJ databases">
        <title>Sequencing the genomes of 1000 actinobacteria strains.</title>
        <authorList>
            <person name="Klenk H.-P."/>
        </authorList>
    </citation>
    <scope>NUCLEOTIDE SEQUENCE [LARGE SCALE GENOMIC DNA]</scope>
    <source>
        <strain evidence="1 2">DSM 43851</strain>
    </source>
</reference>
<accession>A0A7W9NFQ0</accession>
<organism evidence="1 2">
    <name type="scientific">Kutzneria kofuensis</name>
    <dbReference type="NCBI Taxonomy" id="103725"/>
    <lineage>
        <taxon>Bacteria</taxon>
        <taxon>Bacillati</taxon>
        <taxon>Actinomycetota</taxon>
        <taxon>Actinomycetes</taxon>
        <taxon>Pseudonocardiales</taxon>
        <taxon>Pseudonocardiaceae</taxon>
        <taxon>Kutzneria</taxon>
    </lineage>
</organism>
<dbReference type="Proteomes" id="UP000585638">
    <property type="component" value="Unassembled WGS sequence"/>
</dbReference>
<dbReference type="RefSeq" id="WP_184860409.1">
    <property type="nucleotide sequence ID" value="NZ_BAAAWY010000046.1"/>
</dbReference>
<comment type="caution">
    <text evidence="1">The sequence shown here is derived from an EMBL/GenBank/DDBJ whole genome shotgun (WGS) entry which is preliminary data.</text>
</comment>